<evidence type="ECO:0000313" key="2">
    <source>
        <dbReference type="Proteomes" id="UP000026960"/>
    </source>
</evidence>
<reference evidence="1" key="2">
    <citation type="submission" date="2015-03" db="UniProtKB">
        <authorList>
            <consortium name="EnsemblPlants"/>
        </authorList>
    </citation>
    <scope>IDENTIFICATION</scope>
</reference>
<dbReference type="Proteomes" id="UP000026960">
    <property type="component" value="Chromosome 1"/>
</dbReference>
<sequence length="139" mass="15336">MEGRVAPGICAGFVANKQLLLLPVIRLAATARRDQDCHFQMLGSILYQIAVEPAQESMKDTRAVGKAMPPNLKNASATSEAAAAASRHPMAEWLHRFLHGRQWEVGFGSNEKKGTLQETSIIIYISLKNKTNDIFTNEK</sequence>
<accession>A0A0D3ESR8</accession>
<dbReference type="Gramene" id="OBART01G27260.1">
    <property type="protein sequence ID" value="OBART01G27260.1"/>
    <property type="gene ID" value="OBART01G27260"/>
</dbReference>
<evidence type="ECO:0000313" key="1">
    <source>
        <dbReference type="EnsemblPlants" id="OBART01G27260.1"/>
    </source>
</evidence>
<proteinExistence type="predicted"/>
<protein>
    <submittedName>
        <fullName evidence="1">Uncharacterized protein</fullName>
    </submittedName>
</protein>
<organism evidence="1">
    <name type="scientific">Oryza barthii</name>
    <dbReference type="NCBI Taxonomy" id="65489"/>
    <lineage>
        <taxon>Eukaryota</taxon>
        <taxon>Viridiplantae</taxon>
        <taxon>Streptophyta</taxon>
        <taxon>Embryophyta</taxon>
        <taxon>Tracheophyta</taxon>
        <taxon>Spermatophyta</taxon>
        <taxon>Magnoliopsida</taxon>
        <taxon>Liliopsida</taxon>
        <taxon>Poales</taxon>
        <taxon>Poaceae</taxon>
        <taxon>BOP clade</taxon>
        <taxon>Oryzoideae</taxon>
        <taxon>Oryzeae</taxon>
        <taxon>Oryzinae</taxon>
        <taxon>Oryza</taxon>
    </lineage>
</organism>
<dbReference type="AlphaFoldDB" id="A0A0D3ESR8"/>
<reference evidence="1" key="1">
    <citation type="journal article" date="2009" name="Rice">
        <title>De Novo Next Generation Sequencing of Plant Genomes.</title>
        <authorList>
            <person name="Rounsley S."/>
            <person name="Marri P.R."/>
            <person name="Yu Y."/>
            <person name="He R."/>
            <person name="Sisneros N."/>
            <person name="Goicoechea J.L."/>
            <person name="Lee S.J."/>
            <person name="Angelova A."/>
            <person name="Kudrna D."/>
            <person name="Luo M."/>
            <person name="Affourtit J."/>
            <person name="Desany B."/>
            <person name="Knight J."/>
            <person name="Niazi F."/>
            <person name="Egholm M."/>
            <person name="Wing R.A."/>
        </authorList>
    </citation>
    <scope>NUCLEOTIDE SEQUENCE [LARGE SCALE GENOMIC DNA]</scope>
    <source>
        <strain evidence="1">cv. IRGC 105608</strain>
    </source>
</reference>
<keyword evidence="2" id="KW-1185">Reference proteome</keyword>
<dbReference type="HOGENOM" id="CLU_1848151_0_0_1"/>
<dbReference type="EnsemblPlants" id="OBART01G27260.1">
    <property type="protein sequence ID" value="OBART01G27260.1"/>
    <property type="gene ID" value="OBART01G27260"/>
</dbReference>
<name>A0A0D3ESR8_9ORYZ</name>
<dbReference type="PaxDb" id="65489-OBART01G27260.1"/>